<evidence type="ECO:0000313" key="3">
    <source>
        <dbReference type="Proteomes" id="UP000747110"/>
    </source>
</evidence>
<evidence type="ECO:0000256" key="1">
    <source>
        <dbReference type="SAM" id="MobiDB-lite"/>
    </source>
</evidence>
<keyword evidence="3" id="KW-1185">Reference proteome</keyword>
<organism evidence="2 3">
    <name type="scientific">Volvox reticuliferus</name>
    <dbReference type="NCBI Taxonomy" id="1737510"/>
    <lineage>
        <taxon>Eukaryota</taxon>
        <taxon>Viridiplantae</taxon>
        <taxon>Chlorophyta</taxon>
        <taxon>core chlorophytes</taxon>
        <taxon>Chlorophyceae</taxon>
        <taxon>CS clade</taxon>
        <taxon>Chlamydomonadales</taxon>
        <taxon>Volvocaceae</taxon>
        <taxon>Volvox</taxon>
    </lineage>
</organism>
<evidence type="ECO:0000313" key="2">
    <source>
        <dbReference type="EMBL" id="GIL79058.1"/>
    </source>
</evidence>
<protein>
    <submittedName>
        <fullName evidence="2">Uncharacterized protein</fullName>
    </submittedName>
</protein>
<feature type="non-terminal residue" evidence="2">
    <location>
        <position position="1"/>
    </location>
</feature>
<gene>
    <name evidence="2" type="ORF">Vretifemale_8458</name>
</gene>
<name>A0A8J4CFC8_9CHLO</name>
<sequence>MPGPTKATGKATKECTAQRLCARSCSPSCFSAIQRMLGLFQSGPFLSPQHQAKALQQLQQQQQAYQHQLHQQQAAAQQLAAQQAAAASSGHPIADLRAGQLPSGGTDVTAH</sequence>
<accession>A0A8J4CFC8</accession>
<dbReference type="AlphaFoldDB" id="A0A8J4CFC8"/>
<dbReference type="EMBL" id="BNCP01000014">
    <property type="protein sequence ID" value="GIL79058.1"/>
    <property type="molecule type" value="Genomic_DNA"/>
</dbReference>
<dbReference type="Proteomes" id="UP000747110">
    <property type="component" value="Unassembled WGS sequence"/>
</dbReference>
<reference evidence="2" key="1">
    <citation type="journal article" date="2021" name="Proc. Natl. Acad. Sci. U.S.A.">
        <title>Three genomes in the algal genus Volvox reveal the fate of a haploid sex-determining region after a transition to homothallism.</title>
        <authorList>
            <person name="Yamamoto K."/>
            <person name="Hamaji T."/>
            <person name="Kawai-Toyooka H."/>
            <person name="Matsuzaki R."/>
            <person name="Takahashi F."/>
            <person name="Nishimura Y."/>
            <person name="Kawachi M."/>
            <person name="Noguchi H."/>
            <person name="Minakuchi Y."/>
            <person name="Umen J.G."/>
            <person name="Toyoda A."/>
            <person name="Nozaki H."/>
        </authorList>
    </citation>
    <scope>NUCLEOTIDE SEQUENCE</scope>
    <source>
        <strain evidence="2">NIES-3786</strain>
    </source>
</reference>
<proteinExistence type="predicted"/>
<feature type="region of interest" description="Disordered" evidence="1">
    <location>
        <begin position="82"/>
        <end position="111"/>
    </location>
</feature>
<comment type="caution">
    <text evidence="2">The sequence shown here is derived from an EMBL/GenBank/DDBJ whole genome shotgun (WGS) entry which is preliminary data.</text>
</comment>